<protein>
    <submittedName>
        <fullName evidence="5">ABC transporter substrate-binding protein</fullName>
    </submittedName>
</protein>
<dbReference type="PIRSF" id="PIRSF002741">
    <property type="entry name" value="MppA"/>
    <property type="match status" value="1"/>
</dbReference>
<dbReference type="GO" id="GO:0015833">
    <property type="term" value="P:peptide transport"/>
    <property type="evidence" value="ECO:0007669"/>
    <property type="project" value="TreeGrafter"/>
</dbReference>
<evidence type="ECO:0000313" key="5">
    <source>
        <dbReference type="EMBL" id="THF67277.1"/>
    </source>
</evidence>
<name>A0A4S4B3M2_9RHOO</name>
<feature type="signal peptide" evidence="3">
    <location>
        <begin position="1"/>
        <end position="30"/>
    </location>
</feature>
<comment type="similarity">
    <text evidence="1">Belongs to the bacterial solute-binding protein 5 family.</text>
</comment>
<evidence type="ECO:0000256" key="2">
    <source>
        <dbReference type="ARBA" id="ARBA00022729"/>
    </source>
</evidence>
<dbReference type="InterPro" id="IPR000914">
    <property type="entry name" value="SBP_5_dom"/>
</dbReference>
<dbReference type="GO" id="GO:0030288">
    <property type="term" value="C:outer membrane-bounded periplasmic space"/>
    <property type="evidence" value="ECO:0007669"/>
    <property type="project" value="UniProtKB-ARBA"/>
</dbReference>
<dbReference type="PROSITE" id="PS51318">
    <property type="entry name" value="TAT"/>
    <property type="match status" value="1"/>
</dbReference>
<sequence>MTSVSRRDVLRAAVATGAASLFGLPLSTLAAAARGGVVVIGSTNKPRHLNPAVQSGIATMFPGVQIFAPLLTVDGNWKAHPYLAERWSISDDARSVTLQLRKDARFHDGRPVTSADVQFSIETVRDNHPFKSMLAPVNAITTPDAHTAIVRLAEPHPALELVLTTSLLPIIPKHIYGDGQPVPTHPRNSTDVIGSGPFRVVEFKPGEHVILERFKDFFLPGKPQLERIIIREYKDTASLLLALERGEIDVHPGLTEPRDIERAKKIPGVNVVPNTGPAIGRLVWLAFNTANPKLADKRVRQAINYAIDKHFIINTLFGGVHLRSTGPIAAGSPFYSKEVEAYELDLDKARQLLDAAGLRPGANGVRLALTVDAIPGASDQRAIQEYLKPALAKIGIDVSVRQSPDFPIWSRRISNQDFELTLDSVWNWGDPVIGVHRTWLTANIRKGVIWSNTQSYSNPRVDELLAAAGQERDAARRKALYREFQEIVVDDVPVAFLHEVNLYLGYGKRIAEPVDNIWGLVGPLDEFGLKQG</sequence>
<feature type="chain" id="PRO_5020937539" evidence="3">
    <location>
        <begin position="31"/>
        <end position="532"/>
    </location>
</feature>
<dbReference type="PANTHER" id="PTHR30290">
    <property type="entry name" value="PERIPLASMIC BINDING COMPONENT OF ABC TRANSPORTER"/>
    <property type="match status" value="1"/>
</dbReference>
<dbReference type="Pfam" id="PF00496">
    <property type="entry name" value="SBP_bac_5"/>
    <property type="match status" value="1"/>
</dbReference>
<comment type="caution">
    <text evidence="5">The sequence shown here is derived from an EMBL/GenBank/DDBJ whole genome shotgun (WGS) entry which is preliminary data.</text>
</comment>
<dbReference type="InterPro" id="IPR006311">
    <property type="entry name" value="TAT_signal"/>
</dbReference>
<accession>A0A4S4B3M2</accession>
<dbReference type="CDD" id="cd08517">
    <property type="entry name" value="PBP2_NikA_DppA_OppA_like_13"/>
    <property type="match status" value="1"/>
</dbReference>
<dbReference type="OrthoDB" id="9801799at2"/>
<feature type="domain" description="Solute-binding protein family 5" evidence="4">
    <location>
        <begin position="79"/>
        <end position="432"/>
    </location>
</feature>
<dbReference type="InterPro" id="IPR030678">
    <property type="entry name" value="Peptide/Ni-bd"/>
</dbReference>
<evidence type="ECO:0000259" key="4">
    <source>
        <dbReference type="Pfam" id="PF00496"/>
    </source>
</evidence>
<dbReference type="AlphaFoldDB" id="A0A4S4B3M2"/>
<dbReference type="Gene3D" id="3.40.190.10">
    <property type="entry name" value="Periplasmic binding protein-like II"/>
    <property type="match status" value="1"/>
</dbReference>
<dbReference type="InterPro" id="IPR039424">
    <property type="entry name" value="SBP_5"/>
</dbReference>
<evidence type="ECO:0000256" key="1">
    <source>
        <dbReference type="ARBA" id="ARBA00005695"/>
    </source>
</evidence>
<dbReference type="SUPFAM" id="SSF53850">
    <property type="entry name" value="Periplasmic binding protein-like II"/>
    <property type="match status" value="1"/>
</dbReference>
<keyword evidence="2 3" id="KW-0732">Signal</keyword>
<dbReference type="EMBL" id="SSOC01000001">
    <property type="protein sequence ID" value="THF67277.1"/>
    <property type="molecule type" value="Genomic_DNA"/>
</dbReference>
<evidence type="ECO:0000313" key="6">
    <source>
        <dbReference type="Proteomes" id="UP000308430"/>
    </source>
</evidence>
<gene>
    <name evidence="5" type="ORF">E6C76_02550</name>
</gene>
<dbReference type="PANTHER" id="PTHR30290:SF38">
    <property type="entry name" value="D,D-DIPEPTIDE-BINDING PERIPLASMIC PROTEIN DDPA-RELATED"/>
    <property type="match status" value="1"/>
</dbReference>
<evidence type="ECO:0000256" key="3">
    <source>
        <dbReference type="SAM" id="SignalP"/>
    </source>
</evidence>
<keyword evidence="6" id="KW-1185">Reference proteome</keyword>
<dbReference type="RefSeq" id="WP_136346686.1">
    <property type="nucleotide sequence ID" value="NZ_SSOC01000001.1"/>
</dbReference>
<dbReference type="GO" id="GO:0043190">
    <property type="term" value="C:ATP-binding cassette (ABC) transporter complex"/>
    <property type="evidence" value="ECO:0007669"/>
    <property type="project" value="InterPro"/>
</dbReference>
<organism evidence="5 6">
    <name type="scientific">Pseudothauera nasutitermitis</name>
    <dbReference type="NCBI Taxonomy" id="2565930"/>
    <lineage>
        <taxon>Bacteria</taxon>
        <taxon>Pseudomonadati</taxon>
        <taxon>Pseudomonadota</taxon>
        <taxon>Betaproteobacteria</taxon>
        <taxon>Rhodocyclales</taxon>
        <taxon>Zoogloeaceae</taxon>
        <taxon>Pseudothauera</taxon>
    </lineage>
</organism>
<dbReference type="Gene3D" id="3.10.105.10">
    <property type="entry name" value="Dipeptide-binding Protein, Domain 3"/>
    <property type="match status" value="1"/>
</dbReference>
<dbReference type="Proteomes" id="UP000308430">
    <property type="component" value="Unassembled WGS sequence"/>
</dbReference>
<proteinExistence type="inferred from homology"/>
<dbReference type="GO" id="GO:1904680">
    <property type="term" value="F:peptide transmembrane transporter activity"/>
    <property type="evidence" value="ECO:0007669"/>
    <property type="project" value="TreeGrafter"/>
</dbReference>
<reference evidence="5 6" key="1">
    <citation type="submission" date="2019-04" db="EMBL/GenBank/DDBJ databases">
        <title>Azoarcus nasutitermitis sp. nov. isolated from termite nest.</title>
        <authorList>
            <person name="Lin S.-Y."/>
            <person name="Hameed A."/>
            <person name="Hsu Y.-H."/>
            <person name="Young C.-C."/>
        </authorList>
    </citation>
    <scope>NUCLEOTIDE SEQUENCE [LARGE SCALE GENOMIC DNA]</scope>
    <source>
        <strain evidence="5 6">CC-YHH838</strain>
    </source>
</reference>